<dbReference type="InterPro" id="IPR013766">
    <property type="entry name" value="Thioredoxin_domain"/>
</dbReference>
<dbReference type="Proteomes" id="UP000095149">
    <property type="component" value="Unassembled WGS sequence"/>
</dbReference>
<keyword evidence="4 7" id="KW-0560">Oxidoreductase</keyword>
<dbReference type="PANTHER" id="PTHR10430">
    <property type="entry name" value="PEROXIREDOXIN"/>
    <property type="match status" value="1"/>
</dbReference>
<reference evidence="9 10" key="1">
    <citation type="submission" date="2016-06" db="EMBL/GenBank/DDBJ databases">
        <title>Evolution of pathogenesis and genome organization in the Tremellales.</title>
        <authorList>
            <person name="Cuomo C."/>
            <person name="Litvintseva A."/>
            <person name="Heitman J."/>
            <person name="Chen Y."/>
            <person name="Sun S."/>
            <person name="Springer D."/>
            <person name="Dromer F."/>
            <person name="Young S."/>
            <person name="Zeng Q."/>
            <person name="Chapman S."/>
            <person name="Gujja S."/>
            <person name="Saif S."/>
            <person name="Birren B."/>
        </authorList>
    </citation>
    <scope>NUCLEOTIDE SEQUENCE [LARGE SCALE GENOMIC DNA]</scope>
    <source>
        <strain evidence="9 10">CBS 6273</strain>
    </source>
</reference>
<keyword evidence="5 7" id="KW-0676">Redox-active center</keyword>
<dbReference type="PROSITE" id="PS51352">
    <property type="entry name" value="THIOREDOXIN_2"/>
    <property type="match status" value="1"/>
</dbReference>
<evidence type="ECO:0000313" key="10">
    <source>
        <dbReference type="Proteomes" id="UP000095149"/>
    </source>
</evidence>
<dbReference type="Pfam" id="PF08534">
    <property type="entry name" value="Redoxin"/>
    <property type="match status" value="1"/>
</dbReference>
<dbReference type="GO" id="GO:0008379">
    <property type="term" value="F:thioredoxin peroxidase activity"/>
    <property type="evidence" value="ECO:0007669"/>
    <property type="project" value="InterPro"/>
</dbReference>
<evidence type="ECO:0000256" key="2">
    <source>
        <dbReference type="ARBA" id="ARBA00022559"/>
    </source>
</evidence>
<comment type="caution">
    <text evidence="9">The sequence shown here is derived from an EMBL/GenBank/DDBJ whole genome shotgun (WGS) entry which is preliminary data.</text>
</comment>
<dbReference type="CDD" id="cd03013">
    <property type="entry name" value="PRX5_like"/>
    <property type="match status" value="1"/>
</dbReference>
<evidence type="ECO:0000256" key="4">
    <source>
        <dbReference type="ARBA" id="ARBA00023002"/>
    </source>
</evidence>
<comment type="similarity">
    <text evidence="1 7">Belongs to the peroxiredoxin family. Prx5 subfamily.</text>
</comment>
<dbReference type="GO" id="GO:0005829">
    <property type="term" value="C:cytosol"/>
    <property type="evidence" value="ECO:0007669"/>
    <property type="project" value="TreeGrafter"/>
</dbReference>
<dbReference type="AlphaFoldDB" id="A0A1E3JW27"/>
<dbReference type="EMBL" id="MEKH01000008">
    <property type="protein sequence ID" value="ODO05054.1"/>
    <property type="molecule type" value="Genomic_DNA"/>
</dbReference>
<evidence type="ECO:0000256" key="1">
    <source>
        <dbReference type="ARBA" id="ARBA00010505"/>
    </source>
</evidence>
<accession>A0A1E3JW27</accession>
<dbReference type="GO" id="GO:0034599">
    <property type="term" value="P:cellular response to oxidative stress"/>
    <property type="evidence" value="ECO:0007669"/>
    <property type="project" value="InterPro"/>
</dbReference>
<organism evidence="9 10">
    <name type="scientific">Cryptococcus amylolentus CBS 6273</name>
    <dbReference type="NCBI Taxonomy" id="1296118"/>
    <lineage>
        <taxon>Eukaryota</taxon>
        <taxon>Fungi</taxon>
        <taxon>Dikarya</taxon>
        <taxon>Basidiomycota</taxon>
        <taxon>Agaricomycotina</taxon>
        <taxon>Tremellomycetes</taxon>
        <taxon>Tremellales</taxon>
        <taxon>Cryptococcaceae</taxon>
        <taxon>Cryptococcus</taxon>
    </lineage>
</organism>
<evidence type="ECO:0000259" key="8">
    <source>
        <dbReference type="PROSITE" id="PS51352"/>
    </source>
</evidence>
<dbReference type="InterPro" id="IPR037944">
    <property type="entry name" value="PRX5-like"/>
</dbReference>
<dbReference type="GO" id="GO:0042744">
    <property type="term" value="P:hydrogen peroxide catabolic process"/>
    <property type="evidence" value="ECO:0007669"/>
    <property type="project" value="TreeGrafter"/>
</dbReference>
<feature type="domain" description="Thioredoxin" evidence="8">
    <location>
        <begin position="65"/>
        <end position="220"/>
    </location>
</feature>
<keyword evidence="2 7" id="KW-0575">Peroxidase</keyword>
<evidence type="ECO:0000256" key="7">
    <source>
        <dbReference type="RuleBase" id="RU366011"/>
    </source>
</evidence>
<dbReference type="PANTHER" id="PTHR10430:SF39">
    <property type="entry name" value="PEROXISOMAL MEMBRANE ASSOCIATED PROTEIN 20"/>
    <property type="match status" value="1"/>
</dbReference>
<dbReference type="OrthoDB" id="1882547at2759"/>
<dbReference type="Gene3D" id="3.40.30.10">
    <property type="entry name" value="Glutaredoxin"/>
    <property type="match status" value="1"/>
</dbReference>
<gene>
    <name evidence="9" type="ORF">I350_05667</name>
</gene>
<sequence>MSLRLPFTSRAARAIKPTAFAPAIRSALPRLPPTKPAQYRMTSVLSSAANTAHSAFASLASVAQTKPGDTVPNVDIKIDSPEGKLNLSSLTGKNVVVTVPGAFSGVCTNQIPSYIAQYDAFKAKGVKDVYVVAVNDIFVVNAWKDKLEEGKASGIKYAADDSAKLAASLGLVLDAVPVFGGPRLKRGALIIEDGKVQHVAVEDSPGDITVSHADSVLKAL</sequence>
<proteinExistence type="inferred from homology"/>
<name>A0A1E3JW27_9TREE</name>
<evidence type="ECO:0000256" key="5">
    <source>
        <dbReference type="ARBA" id="ARBA00023284"/>
    </source>
</evidence>
<dbReference type="GO" id="GO:0005777">
    <property type="term" value="C:peroxisome"/>
    <property type="evidence" value="ECO:0007669"/>
    <property type="project" value="TreeGrafter"/>
</dbReference>
<feature type="active site" description="Cysteine sulfenic acid (-SOH) intermediate" evidence="6">
    <location>
        <position position="107"/>
    </location>
</feature>
<protein>
    <recommendedName>
        <fullName evidence="8">Thioredoxin domain-containing protein</fullName>
    </recommendedName>
</protein>
<dbReference type="GO" id="GO:0005739">
    <property type="term" value="C:mitochondrion"/>
    <property type="evidence" value="ECO:0007669"/>
    <property type="project" value="TreeGrafter"/>
</dbReference>
<dbReference type="InterPro" id="IPR013740">
    <property type="entry name" value="Redoxin"/>
</dbReference>
<dbReference type="SUPFAM" id="SSF52833">
    <property type="entry name" value="Thioredoxin-like"/>
    <property type="match status" value="1"/>
</dbReference>
<comment type="function">
    <text evidence="7">Thiol-specific peroxidase that catalyzes the reduction of hydrogen peroxide and organic hydroperoxides to water and alcohols, respectively. Plays a role in cell protection against oxidative stress by detoxifying peroxides.</text>
</comment>
<keyword evidence="3 7" id="KW-0049">Antioxidant</keyword>
<evidence type="ECO:0000256" key="6">
    <source>
        <dbReference type="PIRSR" id="PIRSR637944-1"/>
    </source>
</evidence>
<evidence type="ECO:0000313" key="9">
    <source>
        <dbReference type="EMBL" id="ODO05054.1"/>
    </source>
</evidence>
<dbReference type="GO" id="GO:0045454">
    <property type="term" value="P:cell redox homeostasis"/>
    <property type="evidence" value="ECO:0007669"/>
    <property type="project" value="TreeGrafter"/>
</dbReference>
<dbReference type="InterPro" id="IPR036249">
    <property type="entry name" value="Thioredoxin-like_sf"/>
</dbReference>
<evidence type="ECO:0000256" key="3">
    <source>
        <dbReference type="ARBA" id="ARBA00022862"/>
    </source>
</evidence>